<name>A0A7L8G4P4_9CAUD</name>
<organism evidence="1 2">
    <name type="scientific">Rhizobium phage Paso</name>
    <dbReference type="NCBI Taxonomy" id="2767574"/>
    <lineage>
        <taxon>Viruses</taxon>
        <taxon>Duplodnaviria</taxon>
        <taxon>Heunggongvirae</taxon>
        <taxon>Uroviricota</taxon>
        <taxon>Caudoviricetes</taxon>
        <taxon>Autographivirales</taxon>
        <taxon>Dunnvirinae</taxon>
        <taxon>Pasovirus</taxon>
        <taxon>Pasovirus paso</taxon>
    </lineage>
</organism>
<gene>
    <name evidence="1" type="ORF">CPT_Paso_017</name>
</gene>
<sequence length="81" mass="9197">MSRSIKPTDIELLLTDIRDTVRSRVTAIVEEEAEFAKARVAIRVNKALAEFKAEAHARFNREAFGMEISIVLPHMEKKENG</sequence>
<keyword evidence="2" id="KW-1185">Reference proteome</keyword>
<reference evidence="1 2" key="1">
    <citation type="submission" date="2020-07" db="EMBL/GenBank/DDBJ databases">
        <title>Complete genome sequence of Rhizobium japonicum phage Paso.</title>
        <authorList>
            <person name="McBee D.B."/>
            <person name="Ravindran A."/>
            <person name="Newkirk H."/>
            <person name="Gonzalez C."/>
            <person name="Young R."/>
            <person name="Liu M."/>
        </authorList>
    </citation>
    <scope>NUCLEOTIDE SEQUENCE [LARGE SCALE GENOMIC DNA]</scope>
</reference>
<evidence type="ECO:0000313" key="2">
    <source>
        <dbReference type="Proteomes" id="UP000516513"/>
    </source>
</evidence>
<dbReference type="Proteomes" id="UP000516513">
    <property type="component" value="Segment"/>
</dbReference>
<protein>
    <submittedName>
        <fullName evidence="1">Uncharacterized protein</fullName>
    </submittedName>
</protein>
<evidence type="ECO:0000313" key="1">
    <source>
        <dbReference type="EMBL" id="QOE32134.1"/>
    </source>
</evidence>
<dbReference type="EMBL" id="MT708546">
    <property type="protein sequence ID" value="QOE32134.1"/>
    <property type="molecule type" value="Genomic_DNA"/>
</dbReference>
<accession>A0A7L8G4P4</accession>
<proteinExistence type="predicted"/>